<dbReference type="HOGENOM" id="CLU_1034038_0_0_11"/>
<dbReference type="AlphaFoldDB" id="D6Z969"/>
<name>D6Z969_SEGRD</name>
<evidence type="ECO:0000256" key="2">
    <source>
        <dbReference type="SAM" id="Phobius"/>
    </source>
</evidence>
<evidence type="ECO:0000313" key="3">
    <source>
        <dbReference type="EMBL" id="ADG98499.1"/>
    </source>
</evidence>
<keyword evidence="4" id="KW-1185">Reference proteome</keyword>
<evidence type="ECO:0000313" key="4">
    <source>
        <dbReference type="Proteomes" id="UP000002247"/>
    </source>
</evidence>
<dbReference type="STRING" id="640132.Srot_2043"/>
<protein>
    <submittedName>
        <fullName evidence="3">Uncharacterized protein</fullName>
    </submittedName>
</protein>
<organism evidence="3 4">
    <name type="scientific">Segniliparus rotundus (strain ATCC BAA-972 / CDC 1076 / CIP 108378 / DSM 44985 / JCM 13578)</name>
    <dbReference type="NCBI Taxonomy" id="640132"/>
    <lineage>
        <taxon>Bacteria</taxon>
        <taxon>Bacillati</taxon>
        <taxon>Actinomycetota</taxon>
        <taxon>Actinomycetes</taxon>
        <taxon>Mycobacteriales</taxon>
        <taxon>Segniliparaceae</taxon>
        <taxon>Segniliparus</taxon>
    </lineage>
</organism>
<proteinExistence type="predicted"/>
<reference evidence="3 4" key="1">
    <citation type="journal article" date="2010" name="Stand. Genomic Sci.">
        <title>Complete genome sequence of Segniliparus rotundus type strain (CDC 1076).</title>
        <authorList>
            <person name="Sikorski J."/>
            <person name="Lapidus A."/>
            <person name="Copeland A."/>
            <person name="Misra M."/>
            <person name="Glavina Del Rio T."/>
            <person name="Nolan M."/>
            <person name="Lucas S."/>
            <person name="Chen F."/>
            <person name="Tice H."/>
            <person name="Cheng J.F."/>
            <person name="Jando M."/>
            <person name="Schneider S."/>
            <person name="Bruce D."/>
            <person name="Goodwin L."/>
            <person name="Pitluck S."/>
            <person name="Liolios K."/>
            <person name="Mikhailova N."/>
            <person name="Pati A."/>
            <person name="Ivanova N."/>
            <person name="Mavromatis K."/>
            <person name="Chen A."/>
            <person name="Palaniappan K."/>
            <person name="Chertkov O."/>
            <person name="Land M."/>
            <person name="Hauser L."/>
            <person name="Chang Y.J."/>
            <person name="Jeffries C.D."/>
            <person name="Brettin T."/>
            <person name="Detter J.C."/>
            <person name="Han C."/>
            <person name="Rohde M."/>
            <person name="Goker M."/>
            <person name="Bristow J."/>
            <person name="Eisen J.A."/>
            <person name="Markowitz V."/>
            <person name="Hugenholtz P."/>
            <person name="Kyrpides N.C."/>
            <person name="Klenk H.P."/>
        </authorList>
    </citation>
    <scope>NUCLEOTIDE SEQUENCE [LARGE SCALE GENOMIC DNA]</scope>
    <source>
        <strain evidence="4">ATCC BAA-972 / CDC 1076 / CIP 108378 / DSM 44985 / JCM 13578</strain>
    </source>
</reference>
<accession>D6Z969</accession>
<dbReference type="Proteomes" id="UP000002247">
    <property type="component" value="Chromosome"/>
</dbReference>
<feature type="compositionally biased region" description="Low complexity" evidence="1">
    <location>
        <begin position="21"/>
        <end position="48"/>
    </location>
</feature>
<feature type="region of interest" description="Disordered" evidence="1">
    <location>
        <begin position="1"/>
        <end position="60"/>
    </location>
</feature>
<feature type="region of interest" description="Disordered" evidence="1">
    <location>
        <begin position="222"/>
        <end position="269"/>
    </location>
</feature>
<keyword evidence="2" id="KW-0472">Membrane</keyword>
<dbReference type="RefSeq" id="WP_013138951.1">
    <property type="nucleotide sequence ID" value="NC_014168.1"/>
</dbReference>
<sequence length="269" mass="28393">MTEPKDNDTTAETPRPKRPAAKPASGKSAKVKPSSRGASLRSRLALGAGERKTKRPGGSSAAKTALIALSLIGNVIALSVIGWFLYAKSLPGSNGSVVGLKLSEPGVKLRTKEEETARQYVNNMMNFDFHHLDSFNAAMSAGISGDLKKTTGPDQLNAIKQLFTTLEASSQFQIVSSDVIEDKPDEAVVVVAGHQTLNLKGDKGPRSMSTIIKVTVQKKDQSVSGLESLDDLRKSPQDQAPPLFPGGGPQDGQAKPAPKPGQTSQPQGQ</sequence>
<dbReference type="EMBL" id="CP001958">
    <property type="protein sequence ID" value="ADG98499.1"/>
    <property type="molecule type" value="Genomic_DNA"/>
</dbReference>
<gene>
    <name evidence="3" type="ordered locus">Srot_2043</name>
</gene>
<evidence type="ECO:0000256" key="1">
    <source>
        <dbReference type="SAM" id="MobiDB-lite"/>
    </source>
</evidence>
<keyword evidence="2" id="KW-1133">Transmembrane helix</keyword>
<dbReference type="KEGG" id="srt:Srot_2043"/>
<feature type="transmembrane region" description="Helical" evidence="2">
    <location>
        <begin position="64"/>
        <end position="86"/>
    </location>
</feature>
<keyword evidence="2" id="KW-0812">Transmembrane</keyword>